<dbReference type="AlphaFoldDB" id="A0A6J1UAR1"/>
<protein>
    <recommendedName>
        <fullName evidence="14">Pyridoxine-5'-phosphate oxidase</fullName>
        <ecNumber evidence="7">1.4.3.5</ecNumber>
    </recommendedName>
    <alternativeName>
        <fullName evidence="15">Pyridoxamine-phosphate oxidase</fullName>
    </alternativeName>
</protein>
<accession>A0A6J1UAR1</accession>
<dbReference type="InterPro" id="IPR000659">
    <property type="entry name" value="Pyridox_Oxase"/>
</dbReference>
<dbReference type="SUPFAM" id="SSF50475">
    <property type="entry name" value="FMN-binding split barrel"/>
    <property type="match status" value="1"/>
</dbReference>
<dbReference type="Gene3D" id="2.30.110.10">
    <property type="entry name" value="Electron Transport, Fmn-binding Protein, Chain A"/>
    <property type="match status" value="1"/>
</dbReference>
<dbReference type="InterPro" id="IPR019576">
    <property type="entry name" value="Pyridoxamine_oxidase_dimer_C"/>
</dbReference>
<dbReference type="PANTHER" id="PTHR10851:SF0">
    <property type="entry name" value="PYRIDOXINE-5'-PHOSPHATE OXIDASE"/>
    <property type="match status" value="1"/>
</dbReference>
<evidence type="ECO:0000256" key="11">
    <source>
        <dbReference type="ARBA" id="ARBA00023096"/>
    </source>
</evidence>
<comment type="cofactor">
    <cofactor evidence="1">
        <name>FMN</name>
        <dbReference type="ChEBI" id="CHEBI:58210"/>
    </cofactor>
</comment>
<dbReference type="GO" id="GO:0010181">
    <property type="term" value="F:FMN binding"/>
    <property type="evidence" value="ECO:0007669"/>
    <property type="project" value="InterPro"/>
</dbReference>
<dbReference type="FunFam" id="2.30.110.10:FF:000020">
    <property type="entry name" value="PNPO isoform 11"/>
    <property type="match status" value="1"/>
</dbReference>
<dbReference type="InterPro" id="IPR011576">
    <property type="entry name" value="Pyridox_Oxase_N"/>
</dbReference>
<feature type="domain" description="Pyridoxine 5'-phosphate oxidase dimerisation C-terminal" evidence="17">
    <location>
        <begin position="221"/>
        <end position="275"/>
    </location>
</feature>
<dbReference type="NCBIfam" id="NF004231">
    <property type="entry name" value="PRK05679.1"/>
    <property type="match status" value="1"/>
</dbReference>
<comment type="similarity">
    <text evidence="5">Belongs to the pyridoxamine 5'-phosphate oxidase family.</text>
</comment>
<evidence type="ECO:0000256" key="7">
    <source>
        <dbReference type="ARBA" id="ARBA00012801"/>
    </source>
</evidence>
<dbReference type="InterPro" id="IPR019740">
    <property type="entry name" value="Pyridox_Oxase_CS"/>
</dbReference>
<evidence type="ECO:0000256" key="1">
    <source>
        <dbReference type="ARBA" id="ARBA00001917"/>
    </source>
</evidence>
<evidence type="ECO:0000256" key="15">
    <source>
        <dbReference type="ARBA" id="ARBA00077914"/>
    </source>
</evidence>
<dbReference type="PANTHER" id="PTHR10851">
    <property type="entry name" value="PYRIDOXINE-5-PHOSPHATE OXIDASE"/>
    <property type="match status" value="1"/>
</dbReference>
<organism evidence="18 19">
    <name type="scientific">Notechis scutatus</name>
    <name type="common">mainland tiger snake</name>
    <dbReference type="NCBI Taxonomy" id="8663"/>
    <lineage>
        <taxon>Eukaryota</taxon>
        <taxon>Metazoa</taxon>
        <taxon>Chordata</taxon>
        <taxon>Craniata</taxon>
        <taxon>Vertebrata</taxon>
        <taxon>Euteleostomi</taxon>
        <taxon>Lepidosauria</taxon>
        <taxon>Squamata</taxon>
        <taxon>Bifurcata</taxon>
        <taxon>Unidentata</taxon>
        <taxon>Episquamata</taxon>
        <taxon>Toxicofera</taxon>
        <taxon>Serpentes</taxon>
        <taxon>Colubroidea</taxon>
        <taxon>Elapidae</taxon>
        <taxon>Hydrophiinae</taxon>
        <taxon>Notechis</taxon>
    </lineage>
</organism>
<gene>
    <name evidence="19" type="primary">PNPO</name>
</gene>
<evidence type="ECO:0000256" key="10">
    <source>
        <dbReference type="ARBA" id="ARBA00023002"/>
    </source>
</evidence>
<dbReference type="EC" id="1.4.3.5" evidence="7"/>
<proteinExistence type="inferred from homology"/>
<evidence type="ECO:0000313" key="19">
    <source>
        <dbReference type="RefSeq" id="XP_026525553.1"/>
    </source>
</evidence>
<dbReference type="PROSITE" id="PS01064">
    <property type="entry name" value="PYRIDOX_OXIDASE"/>
    <property type="match status" value="1"/>
</dbReference>
<reference evidence="19" key="1">
    <citation type="submission" date="2025-08" db="UniProtKB">
        <authorList>
            <consortium name="RefSeq"/>
        </authorList>
    </citation>
    <scope>IDENTIFICATION</scope>
</reference>
<evidence type="ECO:0000256" key="9">
    <source>
        <dbReference type="ARBA" id="ARBA00022643"/>
    </source>
</evidence>
<dbReference type="CTD" id="55163"/>
<keyword evidence="18" id="KW-1185">Reference proteome</keyword>
<dbReference type="GO" id="GO:0004733">
    <property type="term" value="F:pyridoxamine phosphate oxidase activity"/>
    <property type="evidence" value="ECO:0007669"/>
    <property type="project" value="UniProtKB-EC"/>
</dbReference>
<dbReference type="Proteomes" id="UP000504612">
    <property type="component" value="Unplaced"/>
</dbReference>
<keyword evidence="11" id="KW-0664">Pyridoxine biosynthesis</keyword>
<evidence type="ECO:0000259" key="17">
    <source>
        <dbReference type="Pfam" id="PF10590"/>
    </source>
</evidence>
<evidence type="ECO:0000259" key="16">
    <source>
        <dbReference type="Pfam" id="PF01243"/>
    </source>
</evidence>
<comment type="pathway">
    <text evidence="4">Cofactor metabolism; pyridoxal 5'-phosphate salvage; pyridoxal 5'-phosphate from pyridoxine 5'-phosphate: step 1/1.</text>
</comment>
<feature type="domain" description="Pyridoxamine 5'-phosphate oxidase N-terminal" evidence="16">
    <location>
        <begin position="90"/>
        <end position="208"/>
    </location>
</feature>
<dbReference type="KEGG" id="nss:113413488"/>
<dbReference type="RefSeq" id="XP_026525553.1">
    <property type="nucleotide sequence ID" value="XM_026669768.1"/>
</dbReference>
<evidence type="ECO:0000256" key="13">
    <source>
        <dbReference type="ARBA" id="ARBA00052947"/>
    </source>
</evidence>
<dbReference type="GO" id="GO:0008615">
    <property type="term" value="P:pyridoxine biosynthetic process"/>
    <property type="evidence" value="ECO:0007669"/>
    <property type="project" value="UniProtKB-KW"/>
</dbReference>
<comment type="catalytic activity">
    <reaction evidence="12">
        <text>pyridoxamine 5'-phosphate + O2 + H2O = pyridoxal 5'-phosphate + H2O2 + NH4(+)</text>
        <dbReference type="Rhea" id="RHEA:15817"/>
        <dbReference type="ChEBI" id="CHEBI:15377"/>
        <dbReference type="ChEBI" id="CHEBI:15379"/>
        <dbReference type="ChEBI" id="CHEBI:16240"/>
        <dbReference type="ChEBI" id="CHEBI:28938"/>
        <dbReference type="ChEBI" id="CHEBI:58451"/>
        <dbReference type="ChEBI" id="CHEBI:597326"/>
        <dbReference type="EC" id="1.4.3.5"/>
    </reaction>
    <physiologicalReaction direction="left-to-right" evidence="12">
        <dbReference type="Rhea" id="RHEA:15818"/>
    </physiologicalReaction>
</comment>
<evidence type="ECO:0000256" key="6">
    <source>
        <dbReference type="ARBA" id="ARBA00011738"/>
    </source>
</evidence>
<evidence type="ECO:0000313" key="18">
    <source>
        <dbReference type="Proteomes" id="UP000504612"/>
    </source>
</evidence>
<comment type="catalytic activity">
    <reaction evidence="13">
        <text>pyridoxine 5'-phosphate + O2 = pyridoxal 5'-phosphate + H2O2</text>
        <dbReference type="Rhea" id="RHEA:15149"/>
        <dbReference type="ChEBI" id="CHEBI:15379"/>
        <dbReference type="ChEBI" id="CHEBI:16240"/>
        <dbReference type="ChEBI" id="CHEBI:58589"/>
        <dbReference type="ChEBI" id="CHEBI:597326"/>
        <dbReference type="EC" id="1.4.3.5"/>
    </reaction>
    <physiologicalReaction direction="left-to-right" evidence="13">
        <dbReference type="Rhea" id="RHEA:15150"/>
    </physiologicalReaction>
</comment>
<dbReference type="HAMAP" id="MF_01629">
    <property type="entry name" value="PdxH"/>
    <property type="match status" value="1"/>
</dbReference>
<dbReference type="Pfam" id="PF01243">
    <property type="entry name" value="PNPOx_N"/>
    <property type="match status" value="1"/>
</dbReference>
<keyword evidence="8" id="KW-0285">Flavoprotein</keyword>
<dbReference type="Pfam" id="PF10590">
    <property type="entry name" value="PNP_phzG_C"/>
    <property type="match status" value="1"/>
</dbReference>
<keyword evidence="9" id="KW-0288">FMN</keyword>
<evidence type="ECO:0000256" key="3">
    <source>
        <dbReference type="ARBA" id="ARBA00004738"/>
    </source>
</evidence>
<evidence type="ECO:0000256" key="8">
    <source>
        <dbReference type="ARBA" id="ARBA00022630"/>
    </source>
</evidence>
<evidence type="ECO:0000256" key="2">
    <source>
        <dbReference type="ARBA" id="ARBA00003691"/>
    </source>
</evidence>
<comment type="subunit">
    <text evidence="6">Homodimer.</text>
</comment>
<comment type="function">
    <text evidence="2">Catalyzes the oxidation of either pyridoxine 5'-phosphate (PNP) or pyridoxamine 5'-phosphate (PMP) into pyridoxal 5'-phosphate (PLP).</text>
</comment>
<dbReference type="NCBIfam" id="TIGR00558">
    <property type="entry name" value="pdxH"/>
    <property type="match status" value="1"/>
</dbReference>
<comment type="pathway">
    <text evidence="3">Cofactor metabolism; pyridoxal 5'-phosphate salvage; pyridoxal 5'-phosphate from pyridoxamine 5'-phosphate: step 1/1.</text>
</comment>
<name>A0A6J1UAR1_9SAUR</name>
<dbReference type="InterPro" id="IPR012349">
    <property type="entry name" value="Split_barrel_FMN-bd"/>
</dbReference>
<evidence type="ECO:0000256" key="4">
    <source>
        <dbReference type="ARBA" id="ARBA00005037"/>
    </source>
</evidence>
<evidence type="ECO:0000256" key="12">
    <source>
        <dbReference type="ARBA" id="ARBA00050530"/>
    </source>
</evidence>
<evidence type="ECO:0000256" key="14">
    <source>
        <dbReference type="ARBA" id="ARBA00073441"/>
    </source>
</evidence>
<dbReference type="UniPathway" id="UPA01068">
    <property type="reaction ID" value="UER00304"/>
</dbReference>
<keyword evidence="10" id="KW-0560">Oxidoreductase</keyword>
<dbReference type="GeneID" id="113413488"/>
<evidence type="ECO:0000256" key="5">
    <source>
        <dbReference type="ARBA" id="ARBA00007301"/>
    </source>
</evidence>
<sequence>MSDWSLDISPRPSTSDERRFRGLLWLRVSNPIIPRSSGQVQNSSRAMDLGSLRKNYRGDEEAFEEKHLTSLNPIIQFSAWFEEAMRCPSIGEVNAMCLATCTKEGRPSARMLLLKGFNQEGFLFFTNHESRKGRELDSNPFASMVFYWEPLNRQVRIEGSVERLPEQESEKYFHSRPKSSQIGAVVSRQSTVIADREYLRKKNAELEEIYRDAKVTKPVYWGGYILKPEVIEFWQGQTNRLHDRIVFRHLQDSSTSLDPMTHRGEGNWVYERLSP</sequence>